<gene>
    <name evidence="2" type="ORF">SSLN_LOCUS15184</name>
</gene>
<dbReference type="AlphaFoldDB" id="A0A183TFD6"/>
<evidence type="ECO:0000313" key="3">
    <source>
        <dbReference type="Proteomes" id="UP000275846"/>
    </source>
</evidence>
<feature type="coiled-coil region" evidence="1">
    <location>
        <begin position="4"/>
        <end position="38"/>
    </location>
</feature>
<evidence type="ECO:0000256" key="1">
    <source>
        <dbReference type="SAM" id="Coils"/>
    </source>
</evidence>
<reference evidence="4" key="1">
    <citation type="submission" date="2016-06" db="UniProtKB">
        <authorList>
            <consortium name="WormBaseParasite"/>
        </authorList>
    </citation>
    <scope>IDENTIFICATION</scope>
</reference>
<dbReference type="EMBL" id="UYSU01039673">
    <property type="protein sequence ID" value="VDM01570.1"/>
    <property type="molecule type" value="Genomic_DNA"/>
</dbReference>
<keyword evidence="1" id="KW-0175">Coiled coil</keyword>
<name>A0A183TFD6_SCHSO</name>
<evidence type="ECO:0000313" key="2">
    <source>
        <dbReference type="EMBL" id="VDM01570.1"/>
    </source>
</evidence>
<sequence length="179" mass="20719">MAEGARLTENIRRTNTELQQAKALCEKSQAELDSMNQLLFDFVRETSAKFGRIEGNIYARCCELETVCGENTRLKFAIGKKEDQLRKLDDQWDANARLSLQMKQATLQMQDRIDILWKGRSKMLKKKSVENEFTGSETTRLNGYAKEVFARIRPVTSDLESELKNLRVQMEPDKMQFSL</sequence>
<dbReference type="OrthoDB" id="6277165at2759"/>
<accession>A0A183TFD6</accession>
<proteinExistence type="predicted"/>
<reference evidence="2 3" key="2">
    <citation type="submission" date="2018-11" db="EMBL/GenBank/DDBJ databases">
        <authorList>
            <consortium name="Pathogen Informatics"/>
        </authorList>
    </citation>
    <scope>NUCLEOTIDE SEQUENCE [LARGE SCALE GENOMIC DNA]</scope>
    <source>
        <strain evidence="2 3">NST_G2</strain>
    </source>
</reference>
<evidence type="ECO:0000313" key="4">
    <source>
        <dbReference type="WBParaSite" id="SSLN_0001575201-mRNA-1"/>
    </source>
</evidence>
<dbReference type="Proteomes" id="UP000275846">
    <property type="component" value="Unassembled WGS sequence"/>
</dbReference>
<keyword evidence="3" id="KW-1185">Reference proteome</keyword>
<protein>
    <submittedName>
        <fullName evidence="2 4">Uncharacterized protein</fullName>
    </submittedName>
</protein>
<organism evidence="4">
    <name type="scientific">Schistocephalus solidus</name>
    <name type="common">Tapeworm</name>
    <dbReference type="NCBI Taxonomy" id="70667"/>
    <lineage>
        <taxon>Eukaryota</taxon>
        <taxon>Metazoa</taxon>
        <taxon>Spiralia</taxon>
        <taxon>Lophotrochozoa</taxon>
        <taxon>Platyhelminthes</taxon>
        <taxon>Cestoda</taxon>
        <taxon>Eucestoda</taxon>
        <taxon>Diphyllobothriidea</taxon>
        <taxon>Diphyllobothriidae</taxon>
        <taxon>Schistocephalus</taxon>
    </lineage>
</organism>
<dbReference type="WBParaSite" id="SSLN_0001575201-mRNA-1">
    <property type="protein sequence ID" value="SSLN_0001575201-mRNA-1"/>
    <property type="gene ID" value="SSLN_0001575201"/>
</dbReference>